<organism evidence="1">
    <name type="scientific">Escherichia coli</name>
    <dbReference type="NCBI Taxonomy" id="562"/>
    <lineage>
        <taxon>Bacteria</taxon>
        <taxon>Pseudomonadati</taxon>
        <taxon>Pseudomonadota</taxon>
        <taxon>Gammaproteobacteria</taxon>
        <taxon>Enterobacterales</taxon>
        <taxon>Enterobacteriaceae</taxon>
        <taxon>Escherichia</taxon>
    </lineage>
</organism>
<gene>
    <name evidence="1" type="ORF">HHJ25_23460</name>
</gene>
<accession>A0A6M9X6J8</accession>
<dbReference type="AlphaFoldDB" id="A0A6M9X6J8"/>
<evidence type="ECO:0000313" key="1">
    <source>
        <dbReference type="EMBL" id="QKN61155.1"/>
    </source>
</evidence>
<protein>
    <submittedName>
        <fullName evidence="1">Uncharacterized protein</fullName>
    </submittedName>
</protein>
<name>A0A6M9X6J8_ECOLX</name>
<geneLocation type="plasmid" evidence="1">
    <name>pSCU-107-1</name>
</geneLocation>
<keyword evidence="1" id="KW-0614">Plasmid</keyword>
<sequence>MRVVKTGEDINDSMHVTEINQRKVTVFLSKENKTLTLEPYTIGGG</sequence>
<dbReference type="EMBL" id="CP053385">
    <property type="protein sequence ID" value="QKN61155.1"/>
    <property type="molecule type" value="Genomic_DNA"/>
</dbReference>
<reference evidence="1" key="1">
    <citation type="submission" date="2020-05" db="EMBL/GenBank/DDBJ databases">
        <title>F plasmids are the major carriers of antibiotic resistance genes in human-associated commensal E. coli.</title>
        <authorList>
            <person name="Stephens C."/>
            <person name="Arismendi T."/>
            <person name="Wright M."/>
            <person name="Gonzalez A."/>
            <person name="Gill M."/>
            <person name="Hartman A."/>
            <person name="Pandori M."/>
            <person name="Hess D."/>
        </authorList>
    </citation>
    <scope>NUCLEOTIDE SEQUENCE</scope>
    <source>
        <strain evidence="1">SCU-107</strain>
        <plasmid evidence="1">pSCU-107-1</plasmid>
    </source>
</reference>
<dbReference type="RefSeq" id="WP_181695810.1">
    <property type="nucleotide sequence ID" value="NZ_CP053385.1"/>
</dbReference>
<proteinExistence type="predicted"/>